<evidence type="ECO:0000256" key="3">
    <source>
        <dbReference type="ARBA" id="ARBA00022552"/>
    </source>
</evidence>
<keyword evidence="4 7" id="KW-0489">Methyltransferase</keyword>
<dbReference type="Gene3D" id="3.40.50.150">
    <property type="entry name" value="Vaccinia Virus protein VP39"/>
    <property type="match status" value="1"/>
</dbReference>
<comment type="similarity">
    <text evidence="1 7">Belongs to the methyltransferase superfamily. RsmH family.</text>
</comment>
<keyword evidence="5 7" id="KW-0808">Transferase</keyword>
<dbReference type="GO" id="GO:0005737">
    <property type="term" value="C:cytoplasm"/>
    <property type="evidence" value="ECO:0007669"/>
    <property type="project" value="UniProtKB-SubCell"/>
</dbReference>
<evidence type="ECO:0000256" key="1">
    <source>
        <dbReference type="ARBA" id="ARBA00010396"/>
    </source>
</evidence>
<comment type="catalytic activity">
    <reaction evidence="7">
        <text>cytidine(1402) in 16S rRNA + S-adenosyl-L-methionine = N(4)-methylcytidine(1402) in 16S rRNA + S-adenosyl-L-homocysteine + H(+)</text>
        <dbReference type="Rhea" id="RHEA:42928"/>
        <dbReference type="Rhea" id="RHEA-COMP:10286"/>
        <dbReference type="Rhea" id="RHEA-COMP:10287"/>
        <dbReference type="ChEBI" id="CHEBI:15378"/>
        <dbReference type="ChEBI" id="CHEBI:57856"/>
        <dbReference type="ChEBI" id="CHEBI:59789"/>
        <dbReference type="ChEBI" id="CHEBI:74506"/>
        <dbReference type="ChEBI" id="CHEBI:82748"/>
        <dbReference type="EC" id="2.1.1.199"/>
    </reaction>
</comment>
<feature type="binding site" evidence="7">
    <location>
        <position position="109"/>
    </location>
    <ligand>
        <name>S-adenosyl-L-methionine</name>
        <dbReference type="ChEBI" id="CHEBI:59789"/>
    </ligand>
</feature>
<dbReference type="FunFam" id="1.10.150.170:FF:000001">
    <property type="entry name" value="Ribosomal RNA small subunit methyltransferase H"/>
    <property type="match status" value="1"/>
</dbReference>
<dbReference type="GO" id="GO:0071424">
    <property type="term" value="F:rRNA (cytosine-N4-)-methyltransferase activity"/>
    <property type="evidence" value="ECO:0007669"/>
    <property type="project" value="UniProtKB-UniRule"/>
</dbReference>
<keyword evidence="6 7" id="KW-0949">S-adenosyl-L-methionine</keyword>
<evidence type="ECO:0000256" key="5">
    <source>
        <dbReference type="ARBA" id="ARBA00022679"/>
    </source>
</evidence>
<dbReference type="GO" id="GO:0070475">
    <property type="term" value="P:rRNA base methylation"/>
    <property type="evidence" value="ECO:0007669"/>
    <property type="project" value="UniProtKB-UniRule"/>
</dbReference>
<evidence type="ECO:0000313" key="9">
    <source>
        <dbReference type="Proteomes" id="UP000886251"/>
    </source>
</evidence>
<evidence type="ECO:0000313" key="8">
    <source>
        <dbReference type="EMBL" id="HEB97014.1"/>
    </source>
</evidence>
<keyword evidence="2 7" id="KW-0963">Cytoplasm</keyword>
<feature type="binding site" evidence="7">
    <location>
        <begin position="35"/>
        <end position="37"/>
    </location>
    <ligand>
        <name>S-adenosyl-L-methionine</name>
        <dbReference type="ChEBI" id="CHEBI:59789"/>
    </ligand>
</feature>
<reference evidence="8" key="1">
    <citation type="journal article" date="2020" name="mSystems">
        <title>Genome- and Community-Level Interaction Insights into Carbon Utilization and Element Cycling Functions of Hydrothermarchaeota in Hydrothermal Sediment.</title>
        <authorList>
            <person name="Zhou Z."/>
            <person name="Liu Y."/>
            <person name="Xu W."/>
            <person name="Pan J."/>
            <person name="Luo Z.H."/>
            <person name="Li M."/>
        </authorList>
    </citation>
    <scope>NUCLEOTIDE SEQUENCE [LARGE SCALE GENOMIC DNA]</scope>
    <source>
        <strain evidence="8">HyVt-443</strain>
    </source>
</reference>
<dbReference type="SUPFAM" id="SSF81799">
    <property type="entry name" value="Putative methyltransferase TM0872, insert domain"/>
    <property type="match status" value="1"/>
</dbReference>
<comment type="subcellular location">
    <subcellularLocation>
        <location evidence="7">Cytoplasm</location>
    </subcellularLocation>
</comment>
<dbReference type="InterPro" id="IPR029063">
    <property type="entry name" value="SAM-dependent_MTases_sf"/>
</dbReference>
<dbReference type="PANTHER" id="PTHR11265:SF0">
    <property type="entry name" value="12S RRNA N4-METHYLCYTIDINE METHYLTRANSFERASE"/>
    <property type="match status" value="1"/>
</dbReference>
<dbReference type="Proteomes" id="UP000886251">
    <property type="component" value="Unassembled WGS sequence"/>
</dbReference>
<keyword evidence="3 7" id="KW-0698">rRNA processing</keyword>
<dbReference type="InterPro" id="IPR002903">
    <property type="entry name" value="RsmH"/>
</dbReference>
<comment type="caution">
    <text evidence="8">The sequence shown here is derived from an EMBL/GenBank/DDBJ whole genome shotgun (WGS) entry which is preliminary data.</text>
</comment>
<feature type="binding site" evidence="7">
    <location>
        <position position="55"/>
    </location>
    <ligand>
        <name>S-adenosyl-L-methionine</name>
        <dbReference type="ChEBI" id="CHEBI:59789"/>
    </ligand>
</feature>
<dbReference type="Gene3D" id="1.10.150.170">
    <property type="entry name" value="Putative methyltransferase TM0872, insert domain"/>
    <property type="match status" value="1"/>
</dbReference>
<evidence type="ECO:0000256" key="4">
    <source>
        <dbReference type="ARBA" id="ARBA00022603"/>
    </source>
</evidence>
<evidence type="ECO:0000256" key="2">
    <source>
        <dbReference type="ARBA" id="ARBA00022490"/>
    </source>
</evidence>
<dbReference type="EC" id="2.1.1.199" evidence="7"/>
<feature type="binding site" evidence="7">
    <location>
        <position position="102"/>
    </location>
    <ligand>
        <name>S-adenosyl-L-methionine</name>
        <dbReference type="ChEBI" id="CHEBI:59789"/>
    </ligand>
</feature>
<dbReference type="AlphaFoldDB" id="A0A831RQS8"/>
<dbReference type="EMBL" id="DRKP01000137">
    <property type="protein sequence ID" value="HEB97014.1"/>
    <property type="molecule type" value="Genomic_DNA"/>
</dbReference>
<dbReference type="PIRSF" id="PIRSF004486">
    <property type="entry name" value="MraW"/>
    <property type="match status" value="1"/>
</dbReference>
<evidence type="ECO:0000256" key="6">
    <source>
        <dbReference type="ARBA" id="ARBA00022691"/>
    </source>
</evidence>
<gene>
    <name evidence="7 8" type="primary">rsmH</name>
    <name evidence="8" type="ORF">ENI96_11365</name>
</gene>
<dbReference type="NCBIfam" id="TIGR00006">
    <property type="entry name" value="16S rRNA (cytosine(1402)-N(4))-methyltransferase RsmH"/>
    <property type="match status" value="1"/>
</dbReference>
<organism evidence="8 9">
    <name type="scientific">Sedimenticola thiotaurini</name>
    <dbReference type="NCBI Taxonomy" id="1543721"/>
    <lineage>
        <taxon>Bacteria</taxon>
        <taxon>Pseudomonadati</taxon>
        <taxon>Pseudomonadota</taxon>
        <taxon>Gammaproteobacteria</taxon>
        <taxon>Chromatiales</taxon>
        <taxon>Sedimenticolaceae</taxon>
        <taxon>Sedimenticola</taxon>
    </lineage>
</organism>
<dbReference type="InterPro" id="IPR023397">
    <property type="entry name" value="SAM-dep_MeTrfase_MraW_recog"/>
</dbReference>
<protein>
    <recommendedName>
        <fullName evidence="7">Ribosomal RNA small subunit methyltransferase H</fullName>
        <ecNumber evidence="7">2.1.1.199</ecNumber>
    </recommendedName>
    <alternativeName>
        <fullName evidence="7">16S rRNA m(4)C1402 methyltransferase</fullName>
    </alternativeName>
    <alternativeName>
        <fullName evidence="7">rRNA (cytosine-N(4)-)-methyltransferase RsmH</fullName>
    </alternativeName>
</protein>
<feature type="binding site" evidence="7">
    <location>
        <position position="81"/>
    </location>
    <ligand>
        <name>S-adenosyl-L-methionine</name>
        <dbReference type="ChEBI" id="CHEBI:59789"/>
    </ligand>
</feature>
<name>A0A831RQS8_9GAMM</name>
<sequence>MPESRAHRPVLLEEALAGLDVRPDGCYLDGTFGRGGHAGAILERLGEEGRLLALDKDPEAVAYGRQRFCRDRRFHIHQGSFAAMAAQVAALGWEGVDGILLDLGVSSPQLDRAERGFSFLQDGPLDMRMDPGSGVSAADWLAGASESDIVRVLKEYGEERFARRIARAILEQREQAPIRTTGRLAEIVAAAVPVKEKGKHPATRSFQAIRIHLNRELEELAAFLQQVTGVLRPGGRLVVISFHSLEDRMVKRFIREQSRGDRFPPGLPVTRDQLQPKLRPVGRAVRPGEAEVAANPRARSAVLRVAERLA</sequence>
<dbReference type="Pfam" id="PF01795">
    <property type="entry name" value="Methyltransf_5"/>
    <property type="match status" value="1"/>
</dbReference>
<dbReference type="HAMAP" id="MF_01007">
    <property type="entry name" value="16SrRNA_methyltr_H"/>
    <property type="match status" value="1"/>
</dbReference>
<dbReference type="SUPFAM" id="SSF53335">
    <property type="entry name" value="S-adenosyl-L-methionine-dependent methyltransferases"/>
    <property type="match status" value="1"/>
</dbReference>
<dbReference type="PANTHER" id="PTHR11265">
    <property type="entry name" value="S-ADENOSYL-METHYLTRANSFERASE MRAW"/>
    <property type="match status" value="1"/>
</dbReference>
<proteinExistence type="inferred from homology"/>
<accession>A0A831RQS8</accession>
<evidence type="ECO:0000256" key="7">
    <source>
        <dbReference type="HAMAP-Rule" id="MF_01007"/>
    </source>
</evidence>
<comment type="function">
    <text evidence="7">Specifically methylates the N4 position of cytidine in position 1402 (C1402) of 16S rRNA.</text>
</comment>